<protein>
    <recommendedName>
        <fullName evidence="3">DUF6533 domain-containing protein</fullName>
    </recommendedName>
</protein>
<feature type="transmembrane region" description="Helical" evidence="2">
    <location>
        <begin position="143"/>
        <end position="166"/>
    </location>
</feature>
<evidence type="ECO:0000259" key="3">
    <source>
        <dbReference type="Pfam" id="PF20151"/>
    </source>
</evidence>
<feature type="transmembrane region" description="Helical" evidence="2">
    <location>
        <begin position="237"/>
        <end position="256"/>
    </location>
</feature>
<dbReference type="AlphaFoldDB" id="A0A5C3LID7"/>
<feature type="transmembrane region" description="Helical" evidence="2">
    <location>
        <begin position="21"/>
        <end position="43"/>
    </location>
</feature>
<sequence>MSQNQLQQLYQLIEDGKTTDYFTAMSITLLVWARSPFILRYVLTNRLHRYDHLMTLPDEIELIWRRRWNATGLLYVYLRELLLKLLSIANTLQIWNRYASLALGCFLTSFLLRPVGSDAMESVFTIFNVSTADVVLAYRSRSLLFGLGALLIMQFIAVFVITNKFIDSLHHFLKLGPVLNGCYATDLNLPTYMKYHLVVLMISSTIMCSLSTYRCTQSLRENGWKGMPTMTLFLRDGVFWFIVVFAFSTAQVLISTKARPTLANVLSAPTVAVYCMAASRVLLNIKGLVASTQIGGPGIRPTDFTLSEFRAGSDFVSEDSTESHQTEEQRKAGLGEV</sequence>
<reference evidence="4 5" key="1">
    <citation type="journal article" date="2019" name="Nat. Ecol. Evol.">
        <title>Megaphylogeny resolves global patterns of mushroom evolution.</title>
        <authorList>
            <person name="Varga T."/>
            <person name="Krizsan K."/>
            <person name="Foldi C."/>
            <person name="Dima B."/>
            <person name="Sanchez-Garcia M."/>
            <person name="Sanchez-Ramirez S."/>
            <person name="Szollosi G.J."/>
            <person name="Szarkandi J.G."/>
            <person name="Papp V."/>
            <person name="Albert L."/>
            <person name="Andreopoulos W."/>
            <person name="Angelini C."/>
            <person name="Antonin V."/>
            <person name="Barry K.W."/>
            <person name="Bougher N.L."/>
            <person name="Buchanan P."/>
            <person name="Buyck B."/>
            <person name="Bense V."/>
            <person name="Catcheside P."/>
            <person name="Chovatia M."/>
            <person name="Cooper J."/>
            <person name="Damon W."/>
            <person name="Desjardin D."/>
            <person name="Finy P."/>
            <person name="Geml J."/>
            <person name="Haridas S."/>
            <person name="Hughes K."/>
            <person name="Justo A."/>
            <person name="Karasinski D."/>
            <person name="Kautmanova I."/>
            <person name="Kiss B."/>
            <person name="Kocsube S."/>
            <person name="Kotiranta H."/>
            <person name="LaButti K.M."/>
            <person name="Lechner B.E."/>
            <person name="Liimatainen K."/>
            <person name="Lipzen A."/>
            <person name="Lukacs Z."/>
            <person name="Mihaltcheva S."/>
            <person name="Morgado L.N."/>
            <person name="Niskanen T."/>
            <person name="Noordeloos M.E."/>
            <person name="Ohm R.A."/>
            <person name="Ortiz-Santana B."/>
            <person name="Ovrebo C."/>
            <person name="Racz N."/>
            <person name="Riley R."/>
            <person name="Savchenko A."/>
            <person name="Shiryaev A."/>
            <person name="Soop K."/>
            <person name="Spirin V."/>
            <person name="Szebenyi C."/>
            <person name="Tomsovsky M."/>
            <person name="Tulloss R.E."/>
            <person name="Uehling J."/>
            <person name="Grigoriev I.V."/>
            <person name="Vagvolgyi C."/>
            <person name="Papp T."/>
            <person name="Martin F.M."/>
            <person name="Miettinen O."/>
            <person name="Hibbett D.S."/>
            <person name="Nagy L.G."/>
        </authorList>
    </citation>
    <scope>NUCLEOTIDE SEQUENCE [LARGE SCALE GENOMIC DNA]</scope>
    <source>
        <strain evidence="4 5">CBS 166.37</strain>
    </source>
</reference>
<gene>
    <name evidence="4" type="ORF">BDQ12DRAFT_728541</name>
</gene>
<evidence type="ECO:0000256" key="1">
    <source>
        <dbReference type="SAM" id="MobiDB-lite"/>
    </source>
</evidence>
<feature type="transmembrane region" description="Helical" evidence="2">
    <location>
        <begin position="262"/>
        <end position="283"/>
    </location>
</feature>
<name>A0A5C3LID7_9AGAR</name>
<keyword evidence="2" id="KW-0812">Transmembrane</keyword>
<feature type="transmembrane region" description="Helical" evidence="2">
    <location>
        <begin position="195"/>
        <end position="216"/>
    </location>
</feature>
<feature type="domain" description="DUF6533" evidence="3">
    <location>
        <begin position="50"/>
        <end position="79"/>
    </location>
</feature>
<feature type="compositionally biased region" description="Basic and acidic residues" evidence="1">
    <location>
        <begin position="321"/>
        <end position="337"/>
    </location>
</feature>
<evidence type="ECO:0000313" key="5">
    <source>
        <dbReference type="Proteomes" id="UP000308652"/>
    </source>
</evidence>
<keyword evidence="2" id="KW-0472">Membrane</keyword>
<dbReference type="EMBL" id="ML213670">
    <property type="protein sequence ID" value="TFK32550.1"/>
    <property type="molecule type" value="Genomic_DNA"/>
</dbReference>
<dbReference type="Proteomes" id="UP000308652">
    <property type="component" value="Unassembled WGS sequence"/>
</dbReference>
<dbReference type="Pfam" id="PF20151">
    <property type="entry name" value="DUF6533"/>
    <property type="match status" value="1"/>
</dbReference>
<organism evidence="4 5">
    <name type="scientific">Crucibulum laeve</name>
    <dbReference type="NCBI Taxonomy" id="68775"/>
    <lineage>
        <taxon>Eukaryota</taxon>
        <taxon>Fungi</taxon>
        <taxon>Dikarya</taxon>
        <taxon>Basidiomycota</taxon>
        <taxon>Agaricomycotina</taxon>
        <taxon>Agaricomycetes</taxon>
        <taxon>Agaricomycetidae</taxon>
        <taxon>Agaricales</taxon>
        <taxon>Agaricineae</taxon>
        <taxon>Nidulariaceae</taxon>
        <taxon>Crucibulum</taxon>
    </lineage>
</organism>
<keyword evidence="5" id="KW-1185">Reference proteome</keyword>
<accession>A0A5C3LID7</accession>
<evidence type="ECO:0000313" key="4">
    <source>
        <dbReference type="EMBL" id="TFK32550.1"/>
    </source>
</evidence>
<keyword evidence="2" id="KW-1133">Transmembrane helix</keyword>
<feature type="region of interest" description="Disordered" evidence="1">
    <location>
        <begin position="315"/>
        <end position="337"/>
    </location>
</feature>
<proteinExistence type="predicted"/>
<evidence type="ECO:0000256" key="2">
    <source>
        <dbReference type="SAM" id="Phobius"/>
    </source>
</evidence>
<dbReference type="OrthoDB" id="2657950at2759"/>
<dbReference type="InterPro" id="IPR045340">
    <property type="entry name" value="DUF6533"/>
</dbReference>